<protein>
    <submittedName>
        <fullName evidence="4">Dienelactone hydrolase family protein</fullName>
    </submittedName>
</protein>
<keyword evidence="1 2" id="KW-0732">Signal</keyword>
<feature type="chain" id="PRO_5045113395" evidence="2">
    <location>
        <begin position="19"/>
        <end position="313"/>
    </location>
</feature>
<sequence length="313" mass="35164">MKHLFVPLLLLLGLHASAQQSPAKLTIELRYLLALPEGYDADTSRRWPLLIFLHGSGERGMDLEKVKMHGPPKLVEAGKKYPLIVVSPQSDQGGWDPGMLHKLLLDLKKNHRVDADRVYLTGLSMGGFGSWEFASRYPNELAALAPICGGGQPETAWKMRYVPVWCFHGAKDNVVQLSASARMIDALKPYQPGVKFTVYPEAGHDSWTETYNNDSLYTWLLAQRRHRFRQVDVDAGKLGKLAGRYVRSGSNDTVVVTAIANGLQLSAGQHRESVKAASETLFFWDENAPVDMIFNKEGFLLRAWEQEQYRKVK</sequence>
<dbReference type="GO" id="GO:0016787">
    <property type="term" value="F:hydrolase activity"/>
    <property type="evidence" value="ECO:0007669"/>
    <property type="project" value="UniProtKB-KW"/>
</dbReference>
<dbReference type="Pfam" id="PF01738">
    <property type="entry name" value="DLH"/>
    <property type="match status" value="1"/>
</dbReference>
<dbReference type="InterPro" id="IPR002925">
    <property type="entry name" value="Dienelactn_hydro"/>
</dbReference>
<dbReference type="Proteomes" id="UP001485459">
    <property type="component" value="Chromosome"/>
</dbReference>
<dbReference type="InterPro" id="IPR050955">
    <property type="entry name" value="Plant_Biomass_Hydrol_Est"/>
</dbReference>
<feature type="domain" description="Dienelactone hydrolase" evidence="3">
    <location>
        <begin position="104"/>
        <end position="204"/>
    </location>
</feature>
<evidence type="ECO:0000313" key="5">
    <source>
        <dbReference type="Proteomes" id="UP001485459"/>
    </source>
</evidence>
<evidence type="ECO:0000256" key="2">
    <source>
        <dbReference type="SAM" id="SignalP"/>
    </source>
</evidence>
<accession>A0ABZ2YNN2</accession>
<keyword evidence="4" id="KW-0378">Hydrolase</keyword>
<organism evidence="4 5">
    <name type="scientific">Chitinophaga pollutisoli</name>
    <dbReference type="NCBI Taxonomy" id="3133966"/>
    <lineage>
        <taxon>Bacteria</taxon>
        <taxon>Pseudomonadati</taxon>
        <taxon>Bacteroidota</taxon>
        <taxon>Chitinophagia</taxon>
        <taxon>Chitinophagales</taxon>
        <taxon>Chitinophagaceae</taxon>
        <taxon>Chitinophaga</taxon>
    </lineage>
</organism>
<dbReference type="RefSeq" id="WP_341836215.1">
    <property type="nucleotide sequence ID" value="NZ_CP149822.1"/>
</dbReference>
<proteinExistence type="predicted"/>
<dbReference type="Gene3D" id="3.40.50.1820">
    <property type="entry name" value="alpha/beta hydrolase"/>
    <property type="match status" value="1"/>
</dbReference>
<keyword evidence="5" id="KW-1185">Reference proteome</keyword>
<dbReference type="SUPFAM" id="SSF53474">
    <property type="entry name" value="alpha/beta-Hydrolases"/>
    <property type="match status" value="1"/>
</dbReference>
<reference evidence="5" key="1">
    <citation type="submission" date="2024-03" db="EMBL/GenBank/DDBJ databases">
        <title>Chitinophaga horti sp. nov., isolated from garden soil.</title>
        <authorList>
            <person name="Lee D.S."/>
            <person name="Han D.M."/>
            <person name="Baek J.H."/>
            <person name="Choi D.G."/>
            <person name="Jeon J.H."/>
            <person name="Jeon C.O."/>
        </authorList>
    </citation>
    <scope>NUCLEOTIDE SEQUENCE [LARGE SCALE GENOMIC DNA]</scope>
    <source>
        <strain evidence="5">GPA1</strain>
    </source>
</reference>
<feature type="signal peptide" evidence="2">
    <location>
        <begin position="1"/>
        <end position="18"/>
    </location>
</feature>
<dbReference type="PANTHER" id="PTHR43037">
    <property type="entry name" value="UNNAMED PRODUCT-RELATED"/>
    <property type="match status" value="1"/>
</dbReference>
<evidence type="ECO:0000259" key="3">
    <source>
        <dbReference type="Pfam" id="PF01738"/>
    </source>
</evidence>
<evidence type="ECO:0000313" key="4">
    <source>
        <dbReference type="EMBL" id="WZN41361.1"/>
    </source>
</evidence>
<dbReference type="PANTHER" id="PTHR43037:SF1">
    <property type="entry name" value="BLL1128 PROTEIN"/>
    <property type="match status" value="1"/>
</dbReference>
<dbReference type="EMBL" id="CP149822">
    <property type="protein sequence ID" value="WZN41361.1"/>
    <property type="molecule type" value="Genomic_DNA"/>
</dbReference>
<evidence type="ECO:0000256" key="1">
    <source>
        <dbReference type="ARBA" id="ARBA00022729"/>
    </source>
</evidence>
<gene>
    <name evidence="4" type="ORF">WJU16_25685</name>
</gene>
<name>A0ABZ2YNN2_9BACT</name>
<dbReference type="InterPro" id="IPR029058">
    <property type="entry name" value="AB_hydrolase_fold"/>
</dbReference>